<accession>A0A917C4D7</accession>
<dbReference type="RefSeq" id="WP_189023098.1">
    <property type="nucleotide sequence ID" value="NZ_BMKR01000004.1"/>
</dbReference>
<dbReference type="Pfam" id="PF07833">
    <property type="entry name" value="Cu_amine_oxidN1"/>
    <property type="match status" value="1"/>
</dbReference>
<dbReference type="SUPFAM" id="SSF55383">
    <property type="entry name" value="Copper amine oxidase, domain N"/>
    <property type="match status" value="1"/>
</dbReference>
<dbReference type="Pfam" id="PF06445">
    <property type="entry name" value="GyrI-like"/>
    <property type="match status" value="1"/>
</dbReference>
<organism evidence="3 4">
    <name type="scientific">Paenibacillus albidus</name>
    <dbReference type="NCBI Taxonomy" id="2041023"/>
    <lineage>
        <taxon>Bacteria</taxon>
        <taxon>Bacillati</taxon>
        <taxon>Bacillota</taxon>
        <taxon>Bacilli</taxon>
        <taxon>Bacillales</taxon>
        <taxon>Paenibacillaceae</taxon>
        <taxon>Paenibacillus</taxon>
    </lineage>
</organism>
<proteinExistence type="predicted"/>
<keyword evidence="1" id="KW-0732">Signal</keyword>
<dbReference type="PROSITE" id="PS51257">
    <property type="entry name" value="PROKAR_LIPOPROTEIN"/>
    <property type="match status" value="1"/>
</dbReference>
<dbReference type="AlphaFoldDB" id="A0A917C4D7"/>
<dbReference type="Gene3D" id="3.30.457.10">
    <property type="entry name" value="Copper amine oxidase-like, N-terminal domain"/>
    <property type="match status" value="1"/>
</dbReference>
<dbReference type="InterPro" id="IPR010499">
    <property type="entry name" value="AraC_E-bd"/>
</dbReference>
<dbReference type="InterPro" id="IPR036582">
    <property type="entry name" value="Mao_N_sf"/>
</dbReference>
<evidence type="ECO:0000313" key="3">
    <source>
        <dbReference type="EMBL" id="GGF69389.1"/>
    </source>
</evidence>
<name>A0A917C4D7_9BACL</name>
<dbReference type="Proteomes" id="UP000637643">
    <property type="component" value="Unassembled WGS sequence"/>
</dbReference>
<protein>
    <recommendedName>
        <fullName evidence="2">AraC effector-binding domain-containing protein</fullName>
    </recommendedName>
</protein>
<sequence length="294" mass="32594">MKKFLLLLFIAVLACPGGSALSAPAQAVKFSWNGTPITFTGASPVQEGKTWLVPIRPVAEELGAELKWNAKGKELTLSTFARTAILVIGSKQMKVNEQTVALPTAPKQHKSAILVPVEALEAIGLEAAWNPAKTAVDLKPEFTVVKKYVFPIQVASVRYRGQYEEITKVFTLLDNEVKDVINGKGMSLYYEQNYEQGHDTEICIPVSKAVEGKSIEYNGQTIPIVTKTLEGGYFLSVVHQGTPDTLGDVWAQMDLYAKNTRVELTSPSREVYVQEDLKDYRKQVTEIQLRFKDL</sequence>
<feature type="domain" description="AraC effector-binding" evidence="2">
    <location>
        <begin position="138"/>
        <end position="292"/>
    </location>
</feature>
<dbReference type="EMBL" id="BMKR01000004">
    <property type="protein sequence ID" value="GGF69389.1"/>
    <property type="molecule type" value="Genomic_DNA"/>
</dbReference>
<evidence type="ECO:0000256" key="1">
    <source>
        <dbReference type="SAM" id="SignalP"/>
    </source>
</evidence>
<reference evidence="3" key="2">
    <citation type="submission" date="2020-09" db="EMBL/GenBank/DDBJ databases">
        <authorList>
            <person name="Sun Q."/>
            <person name="Zhou Y."/>
        </authorList>
    </citation>
    <scope>NUCLEOTIDE SEQUENCE</scope>
    <source>
        <strain evidence="3">CGMCC 1.16134</strain>
    </source>
</reference>
<evidence type="ECO:0000313" key="4">
    <source>
        <dbReference type="Proteomes" id="UP000637643"/>
    </source>
</evidence>
<dbReference type="InterPro" id="IPR029442">
    <property type="entry name" value="GyrI-like"/>
</dbReference>
<dbReference type="SUPFAM" id="SSF55136">
    <property type="entry name" value="Probable bacterial effector-binding domain"/>
    <property type="match status" value="1"/>
</dbReference>
<dbReference type="InterPro" id="IPR012854">
    <property type="entry name" value="Cu_amine_oxidase-like_N"/>
</dbReference>
<dbReference type="Gene3D" id="3.20.80.10">
    <property type="entry name" value="Regulatory factor, effector binding domain"/>
    <property type="match status" value="1"/>
</dbReference>
<dbReference type="InterPro" id="IPR011256">
    <property type="entry name" value="Reg_factor_effector_dom_sf"/>
</dbReference>
<dbReference type="SMART" id="SM00871">
    <property type="entry name" value="AraC_E_bind"/>
    <property type="match status" value="1"/>
</dbReference>
<gene>
    <name evidence="3" type="ORF">GCM10010912_13120</name>
</gene>
<reference evidence="3" key="1">
    <citation type="journal article" date="2014" name="Int. J. Syst. Evol. Microbiol.">
        <title>Complete genome sequence of Corynebacterium casei LMG S-19264T (=DSM 44701T), isolated from a smear-ripened cheese.</title>
        <authorList>
            <consortium name="US DOE Joint Genome Institute (JGI-PGF)"/>
            <person name="Walter F."/>
            <person name="Albersmeier A."/>
            <person name="Kalinowski J."/>
            <person name="Ruckert C."/>
        </authorList>
    </citation>
    <scope>NUCLEOTIDE SEQUENCE</scope>
    <source>
        <strain evidence="3">CGMCC 1.16134</strain>
    </source>
</reference>
<feature type="chain" id="PRO_5037846626" description="AraC effector-binding domain-containing protein" evidence="1">
    <location>
        <begin position="23"/>
        <end position="294"/>
    </location>
</feature>
<evidence type="ECO:0000259" key="2">
    <source>
        <dbReference type="SMART" id="SM00871"/>
    </source>
</evidence>
<comment type="caution">
    <text evidence="3">The sequence shown here is derived from an EMBL/GenBank/DDBJ whole genome shotgun (WGS) entry which is preliminary data.</text>
</comment>
<feature type="signal peptide" evidence="1">
    <location>
        <begin position="1"/>
        <end position="22"/>
    </location>
</feature>
<keyword evidence="4" id="KW-1185">Reference proteome</keyword>